<evidence type="ECO:0000256" key="1">
    <source>
        <dbReference type="ARBA" id="ARBA00008857"/>
    </source>
</evidence>
<dbReference type="GO" id="GO:0003677">
    <property type="term" value="F:DNA binding"/>
    <property type="evidence" value="ECO:0007669"/>
    <property type="project" value="UniProtKB-UniRule"/>
</dbReference>
<feature type="domain" description="Core-binding (CB)" evidence="7">
    <location>
        <begin position="106"/>
        <end position="187"/>
    </location>
</feature>
<organism evidence="8 9">
    <name type="scientific">Caballeronia pedi</name>
    <dbReference type="NCBI Taxonomy" id="1777141"/>
    <lineage>
        <taxon>Bacteria</taxon>
        <taxon>Pseudomonadati</taxon>
        <taxon>Pseudomonadota</taxon>
        <taxon>Betaproteobacteria</taxon>
        <taxon>Burkholderiales</taxon>
        <taxon>Burkholderiaceae</taxon>
        <taxon>Caballeronia</taxon>
    </lineage>
</organism>
<dbReference type="PROSITE" id="PS51898">
    <property type="entry name" value="TYR_RECOMBINASE"/>
    <property type="match status" value="1"/>
</dbReference>
<proteinExistence type="inferred from homology"/>
<gene>
    <name evidence="8" type="ORF">AWB80_07468</name>
</gene>
<comment type="caution">
    <text evidence="8">The sequence shown here is derived from an EMBL/GenBank/DDBJ whole genome shotgun (WGS) entry which is preliminary data.</text>
</comment>
<dbReference type="Gene3D" id="1.10.150.130">
    <property type="match status" value="1"/>
</dbReference>
<evidence type="ECO:0000313" key="9">
    <source>
        <dbReference type="Proteomes" id="UP000054911"/>
    </source>
</evidence>
<feature type="domain" description="Tyr recombinase" evidence="6">
    <location>
        <begin position="219"/>
        <end position="391"/>
    </location>
</feature>
<keyword evidence="9" id="KW-1185">Reference proteome</keyword>
<dbReference type="InterPro" id="IPR053876">
    <property type="entry name" value="Phage_int_M"/>
</dbReference>
<evidence type="ECO:0000259" key="7">
    <source>
        <dbReference type="PROSITE" id="PS51900"/>
    </source>
</evidence>
<dbReference type="Gene3D" id="3.30.160.390">
    <property type="entry name" value="Integrase, DNA-binding domain"/>
    <property type="match status" value="1"/>
</dbReference>
<dbReference type="GO" id="GO:0015074">
    <property type="term" value="P:DNA integration"/>
    <property type="evidence" value="ECO:0007669"/>
    <property type="project" value="UniProtKB-KW"/>
</dbReference>
<keyword evidence="4" id="KW-0233">DNA recombination</keyword>
<dbReference type="InterPro" id="IPR038488">
    <property type="entry name" value="Integrase_DNA-bd_sf"/>
</dbReference>
<dbReference type="PANTHER" id="PTHR30629:SF2">
    <property type="entry name" value="PROPHAGE INTEGRASE INTS-RELATED"/>
    <property type="match status" value="1"/>
</dbReference>
<evidence type="ECO:0000256" key="5">
    <source>
        <dbReference type="PROSITE-ProRule" id="PRU01248"/>
    </source>
</evidence>
<reference evidence="8" key="1">
    <citation type="submission" date="2016-01" db="EMBL/GenBank/DDBJ databases">
        <authorList>
            <person name="Peeters C."/>
        </authorList>
    </citation>
    <scope>NUCLEOTIDE SEQUENCE [LARGE SCALE GENOMIC DNA]</scope>
    <source>
        <strain evidence="8">LMG 29323</strain>
    </source>
</reference>
<dbReference type="InterPro" id="IPR025166">
    <property type="entry name" value="Integrase_DNA_bind_dom"/>
</dbReference>
<dbReference type="InterPro" id="IPR050808">
    <property type="entry name" value="Phage_Integrase"/>
</dbReference>
<keyword evidence="2" id="KW-0229">DNA integration</keyword>
<comment type="similarity">
    <text evidence="1">Belongs to the 'phage' integrase family.</text>
</comment>
<evidence type="ECO:0000256" key="4">
    <source>
        <dbReference type="ARBA" id="ARBA00023172"/>
    </source>
</evidence>
<dbReference type="Pfam" id="PF22022">
    <property type="entry name" value="Phage_int_M"/>
    <property type="match status" value="1"/>
</dbReference>
<dbReference type="InterPro" id="IPR044068">
    <property type="entry name" value="CB"/>
</dbReference>
<dbReference type="OrthoDB" id="9775880at2"/>
<keyword evidence="3 5" id="KW-0238">DNA-binding</keyword>
<dbReference type="SUPFAM" id="SSF56349">
    <property type="entry name" value="DNA breaking-rejoining enzymes"/>
    <property type="match status" value="1"/>
</dbReference>
<dbReference type="Gene3D" id="1.10.443.10">
    <property type="entry name" value="Intergrase catalytic core"/>
    <property type="match status" value="1"/>
</dbReference>
<dbReference type="STRING" id="1777141.AWB80_07468"/>
<evidence type="ECO:0000313" key="8">
    <source>
        <dbReference type="EMBL" id="SAK98143.1"/>
    </source>
</evidence>
<dbReference type="CDD" id="cd00801">
    <property type="entry name" value="INT_P4_C"/>
    <property type="match status" value="1"/>
</dbReference>
<dbReference type="PROSITE" id="PS51900">
    <property type="entry name" value="CB"/>
    <property type="match status" value="1"/>
</dbReference>
<evidence type="ECO:0000256" key="2">
    <source>
        <dbReference type="ARBA" id="ARBA00022908"/>
    </source>
</evidence>
<dbReference type="EMBL" id="FCOE02000049">
    <property type="protein sequence ID" value="SAK98143.1"/>
    <property type="molecule type" value="Genomic_DNA"/>
</dbReference>
<dbReference type="AlphaFoldDB" id="A0A158DUD9"/>
<dbReference type="Pfam" id="PF00589">
    <property type="entry name" value="Phage_integrase"/>
    <property type="match status" value="1"/>
</dbReference>
<dbReference type="RefSeq" id="WP_061179675.1">
    <property type="nucleotide sequence ID" value="NZ_FCOE02000049.1"/>
</dbReference>
<dbReference type="InterPro" id="IPR002104">
    <property type="entry name" value="Integrase_catalytic"/>
</dbReference>
<accession>A0A158DUD9</accession>
<sequence>MPKKAKELGPLAVSRLTAPGKYAVGGVDGLYLNISDTGAGYWVLRATIAGKRREIGLGAYSSKGMGVAEARTAALAKREDIKRGIDPVMARKEAASQLRAGQALEMTFEKTAERYIAAKEIEWRNSKHGAQWTYTLAEYAHPIIGKMQVRHVTRSHVLEILEPIWQAKTETASRLRGRIEAILDYARVKGFRDEGVNPAAWRGNLDKLLSAPKKTKRVRNHPALPIVQMGAFMKTLRTIEGVSARCLEFSILTAARSGEARAADWREIDLEKGIWAVPAEKMKARKEHRVPLPAAAVRLLKTIERQDDVYLVFPSPRANRALSDMSLLAIMRRQGLEATPHGFRSTFRDWASEYTNYPRELAEVALAHIKGDATEAAYWRSDVLQKRRRLMEDWAAFCDKVIEAGAVIPMNKKA</sequence>
<dbReference type="Proteomes" id="UP000054911">
    <property type="component" value="Unassembled WGS sequence"/>
</dbReference>
<dbReference type="Pfam" id="PF13356">
    <property type="entry name" value="Arm-DNA-bind_3"/>
    <property type="match status" value="1"/>
</dbReference>
<dbReference type="PANTHER" id="PTHR30629">
    <property type="entry name" value="PROPHAGE INTEGRASE"/>
    <property type="match status" value="1"/>
</dbReference>
<dbReference type="InterPro" id="IPR011010">
    <property type="entry name" value="DNA_brk_join_enz"/>
</dbReference>
<dbReference type="InterPro" id="IPR010998">
    <property type="entry name" value="Integrase_recombinase_N"/>
</dbReference>
<evidence type="ECO:0000259" key="6">
    <source>
        <dbReference type="PROSITE" id="PS51898"/>
    </source>
</evidence>
<evidence type="ECO:0000256" key="3">
    <source>
        <dbReference type="ARBA" id="ARBA00023125"/>
    </source>
</evidence>
<name>A0A158DUD9_9BURK</name>
<protein>
    <submittedName>
        <fullName evidence="8">Phage integrase</fullName>
    </submittedName>
</protein>
<dbReference type="InterPro" id="IPR013762">
    <property type="entry name" value="Integrase-like_cat_sf"/>
</dbReference>
<dbReference type="GO" id="GO:0006310">
    <property type="term" value="P:DNA recombination"/>
    <property type="evidence" value="ECO:0007669"/>
    <property type="project" value="UniProtKB-KW"/>
</dbReference>